<dbReference type="Gene3D" id="1.10.260.40">
    <property type="entry name" value="lambda repressor-like DNA-binding domains"/>
    <property type="match status" value="1"/>
</dbReference>
<evidence type="ECO:0000313" key="2">
    <source>
        <dbReference type="EMBL" id="GCE31826.1"/>
    </source>
</evidence>
<dbReference type="RefSeq" id="WP_161982693.1">
    <property type="nucleotide sequence ID" value="NZ_BIFT01000002.1"/>
</dbReference>
<reference evidence="3" key="1">
    <citation type="submission" date="2018-12" db="EMBL/GenBank/DDBJ databases">
        <title>Tengunoibacter tsumagoiensis gen. nov., sp. nov., Dictyobacter kobayashii sp. nov., D. alpinus sp. nov., and D. joshuensis sp. nov. and description of Dictyobacteraceae fam. nov. within the order Ktedonobacterales isolated from Tengu-no-mugimeshi.</title>
        <authorList>
            <person name="Wang C.M."/>
            <person name="Zheng Y."/>
            <person name="Sakai Y."/>
            <person name="Toyoda A."/>
            <person name="Minakuchi Y."/>
            <person name="Abe K."/>
            <person name="Yokota A."/>
            <person name="Yabe S."/>
        </authorList>
    </citation>
    <scope>NUCLEOTIDE SEQUENCE [LARGE SCALE GENOMIC DNA]</scope>
    <source>
        <strain evidence="3">Uno16</strain>
    </source>
</reference>
<dbReference type="SMART" id="SM00530">
    <property type="entry name" value="HTH_XRE"/>
    <property type="match status" value="1"/>
</dbReference>
<proteinExistence type="predicted"/>
<dbReference type="Proteomes" id="UP000287171">
    <property type="component" value="Unassembled WGS sequence"/>
</dbReference>
<gene>
    <name evidence="2" type="ORF">KDA_73100</name>
</gene>
<comment type="caution">
    <text evidence="2">The sequence shown here is derived from an EMBL/GenBank/DDBJ whole genome shotgun (WGS) entry which is preliminary data.</text>
</comment>
<dbReference type="InterPro" id="IPR053163">
    <property type="entry name" value="HTH-type_regulator_Rgg"/>
</dbReference>
<dbReference type="InterPro" id="IPR001387">
    <property type="entry name" value="Cro/C1-type_HTH"/>
</dbReference>
<accession>A0A402BKH1</accession>
<name>A0A402BKH1_9CHLR</name>
<evidence type="ECO:0000313" key="3">
    <source>
        <dbReference type="Proteomes" id="UP000287171"/>
    </source>
</evidence>
<sequence length="600" mass="68076">MQMPIGEFIRQARRQRGLTQTELGNPEFSKSYVSAVERGQITPSYAALHFFALQLNQPAEELEALLDQSQKQTTLAPLPYAEQLDERMKDQDAAMLLNLIQQGQSLDTFSFSMETPEIALDPTLDAWLKKHARAVLLKGLLAQEHADFAIAQTQLEYALALSSNEYKPMILDALGNNAYLLGDYAQSLNYYLRALQQMKLLSLPQPDLLFRIELHSGHALRLLGQHEAAQQHYTEAHKHLRPTHNMKIAGQLYLGLGYSTYAFLFQAGAEIEPLLTQLPQEKVEEHFRQSLGYLLQSRTLFQVGSDWDGEVQARLSQAAILLDLCSWRQHQALLKDHDSQRPVHINATVLLDDVTEQCRQILLRLLELYQTAPKLSVEHENIAYMALAYFIRSYNRRATIARLGGDTDTAMWESSLAAVLSQHVSRSLEDQSLSWAILNDVVHLSGHHASKTLQPKLYLPYIPDLEDTSPGRLLALAELYFATGEVSEEIAYSIKDSDVRQKAYNRADQCFVDAITVISKLNKLPVDTHGDITSIYEPGYMVRFYQRYLEILKQREKIASTTANLNNTQQIQTLLNKAILSHTRPPYLLLTSDTHQNHQN</sequence>
<protein>
    <recommendedName>
        <fullName evidence="1">HTH cro/C1-type domain-containing protein</fullName>
    </recommendedName>
</protein>
<organism evidence="2 3">
    <name type="scientific">Dictyobacter alpinus</name>
    <dbReference type="NCBI Taxonomy" id="2014873"/>
    <lineage>
        <taxon>Bacteria</taxon>
        <taxon>Bacillati</taxon>
        <taxon>Chloroflexota</taxon>
        <taxon>Ktedonobacteria</taxon>
        <taxon>Ktedonobacterales</taxon>
        <taxon>Dictyobacteraceae</taxon>
        <taxon>Dictyobacter</taxon>
    </lineage>
</organism>
<dbReference type="SUPFAM" id="SSF47413">
    <property type="entry name" value="lambda repressor-like DNA-binding domains"/>
    <property type="match status" value="1"/>
</dbReference>
<dbReference type="GO" id="GO:0003677">
    <property type="term" value="F:DNA binding"/>
    <property type="evidence" value="ECO:0007669"/>
    <property type="project" value="InterPro"/>
</dbReference>
<dbReference type="PROSITE" id="PS50943">
    <property type="entry name" value="HTH_CROC1"/>
    <property type="match status" value="1"/>
</dbReference>
<dbReference type="PANTHER" id="PTHR37038">
    <property type="entry name" value="TRANSCRIPTIONAL REGULATOR-RELATED"/>
    <property type="match status" value="1"/>
</dbReference>
<dbReference type="InterPro" id="IPR011990">
    <property type="entry name" value="TPR-like_helical_dom_sf"/>
</dbReference>
<dbReference type="CDD" id="cd00093">
    <property type="entry name" value="HTH_XRE"/>
    <property type="match status" value="1"/>
</dbReference>
<dbReference type="AlphaFoldDB" id="A0A402BKH1"/>
<dbReference type="InterPro" id="IPR010982">
    <property type="entry name" value="Lambda_DNA-bd_dom_sf"/>
</dbReference>
<dbReference type="SUPFAM" id="SSF48452">
    <property type="entry name" value="TPR-like"/>
    <property type="match status" value="1"/>
</dbReference>
<dbReference type="Pfam" id="PF13560">
    <property type="entry name" value="HTH_31"/>
    <property type="match status" value="1"/>
</dbReference>
<feature type="domain" description="HTH cro/C1-type" evidence="1">
    <location>
        <begin position="9"/>
        <end position="62"/>
    </location>
</feature>
<keyword evidence="3" id="KW-1185">Reference proteome</keyword>
<dbReference type="Gene3D" id="1.25.40.10">
    <property type="entry name" value="Tetratricopeptide repeat domain"/>
    <property type="match status" value="1"/>
</dbReference>
<dbReference type="EMBL" id="BIFT01000002">
    <property type="protein sequence ID" value="GCE31826.1"/>
    <property type="molecule type" value="Genomic_DNA"/>
</dbReference>
<evidence type="ECO:0000259" key="1">
    <source>
        <dbReference type="PROSITE" id="PS50943"/>
    </source>
</evidence>